<proteinExistence type="predicted"/>
<dbReference type="RefSeq" id="WP_380204323.1">
    <property type="nucleotide sequence ID" value="NZ_JBHTEK010000001.1"/>
</dbReference>
<keyword evidence="2" id="KW-1185">Reference proteome</keyword>
<gene>
    <name evidence="1" type="ORF">ACFQT0_16435</name>
</gene>
<accession>A0ABW2U7A9</accession>
<evidence type="ECO:0000313" key="1">
    <source>
        <dbReference type="EMBL" id="MFC7668779.1"/>
    </source>
</evidence>
<dbReference type="PROSITE" id="PS51257">
    <property type="entry name" value="PROKAR_LIPOPROTEIN"/>
    <property type="match status" value="1"/>
</dbReference>
<dbReference type="EMBL" id="JBHTEK010000001">
    <property type="protein sequence ID" value="MFC7668779.1"/>
    <property type="molecule type" value="Genomic_DNA"/>
</dbReference>
<comment type="caution">
    <text evidence="1">The sequence shown here is derived from an EMBL/GenBank/DDBJ whole genome shotgun (WGS) entry which is preliminary data.</text>
</comment>
<dbReference type="Proteomes" id="UP001596513">
    <property type="component" value="Unassembled WGS sequence"/>
</dbReference>
<evidence type="ECO:0008006" key="3">
    <source>
        <dbReference type="Google" id="ProtNLM"/>
    </source>
</evidence>
<evidence type="ECO:0000313" key="2">
    <source>
        <dbReference type="Proteomes" id="UP001596513"/>
    </source>
</evidence>
<protein>
    <recommendedName>
        <fullName evidence="3">Carboxypeptidase regulatory-like domain-containing protein</fullName>
    </recommendedName>
</protein>
<name>A0ABW2U7A9_9BACT</name>
<sequence>MHPQRFHTNDETMMARSFTVAGLLLFVGSIIGCRSQQTVQVLNYAQVKQLEGEYNRSHAPQMKRTNWVGPPATVTRLRQTKPTQDAIILGIVNAIEHDGRLTPLPATVSIDKTVLFADSTGSYSQVVPSGRHKVWVSWVGFLRSFAPPLQVKSGDSIRVDFYILPEFLPLE</sequence>
<organism evidence="1 2">
    <name type="scientific">Hymenobacter humi</name>
    <dbReference type="NCBI Taxonomy" id="1411620"/>
    <lineage>
        <taxon>Bacteria</taxon>
        <taxon>Pseudomonadati</taxon>
        <taxon>Bacteroidota</taxon>
        <taxon>Cytophagia</taxon>
        <taxon>Cytophagales</taxon>
        <taxon>Hymenobacteraceae</taxon>
        <taxon>Hymenobacter</taxon>
    </lineage>
</organism>
<reference evidence="2" key="1">
    <citation type="journal article" date="2019" name="Int. J. Syst. Evol. Microbiol.">
        <title>The Global Catalogue of Microorganisms (GCM) 10K type strain sequencing project: providing services to taxonomists for standard genome sequencing and annotation.</title>
        <authorList>
            <consortium name="The Broad Institute Genomics Platform"/>
            <consortium name="The Broad Institute Genome Sequencing Center for Infectious Disease"/>
            <person name="Wu L."/>
            <person name="Ma J."/>
        </authorList>
    </citation>
    <scope>NUCLEOTIDE SEQUENCE [LARGE SCALE GENOMIC DNA]</scope>
    <source>
        <strain evidence="2">JCM 19635</strain>
    </source>
</reference>